<evidence type="ECO:0000256" key="6">
    <source>
        <dbReference type="ARBA" id="ARBA00023306"/>
    </source>
</evidence>
<evidence type="ECO:0000313" key="9">
    <source>
        <dbReference type="Ensembl" id="ENSGMOP00000024909.1"/>
    </source>
</evidence>
<evidence type="ECO:0000256" key="4">
    <source>
        <dbReference type="ARBA" id="ARBA00022843"/>
    </source>
</evidence>
<protein>
    <recommendedName>
        <fullName evidence="8">PP1-binding domain-containing protein</fullName>
    </recommendedName>
</protein>
<feature type="region of interest" description="Disordered" evidence="7">
    <location>
        <begin position="37"/>
        <end position="78"/>
    </location>
</feature>
<comment type="subcellular location">
    <subcellularLocation>
        <location evidence="1">Nucleus</location>
    </subcellularLocation>
</comment>
<feature type="domain" description="PP1-binding" evidence="8">
    <location>
        <begin position="182"/>
        <end position="219"/>
    </location>
</feature>
<evidence type="ECO:0000256" key="3">
    <source>
        <dbReference type="ARBA" id="ARBA00022553"/>
    </source>
</evidence>
<dbReference type="GO" id="GO:0005694">
    <property type="term" value="C:chromosome"/>
    <property type="evidence" value="ECO:0007669"/>
    <property type="project" value="TreeGrafter"/>
</dbReference>
<feature type="region of interest" description="Disordered" evidence="7">
    <location>
        <begin position="294"/>
        <end position="558"/>
    </location>
</feature>
<keyword evidence="2" id="KW-1017">Isopeptide bond</keyword>
<dbReference type="InterPro" id="IPR029334">
    <property type="entry name" value="PP1-bd"/>
</dbReference>
<feature type="region of interest" description="Disordered" evidence="7">
    <location>
        <begin position="616"/>
        <end position="642"/>
    </location>
</feature>
<dbReference type="GO" id="GO:0005634">
    <property type="term" value="C:nucleus"/>
    <property type="evidence" value="ECO:0007669"/>
    <property type="project" value="UniProtKB-SubCell"/>
</dbReference>
<dbReference type="PANTHER" id="PTHR21603:SF16">
    <property type="entry name" value="CELL DIVISION CYCLE-ASSOCIATED PROTEIN 2"/>
    <property type="match status" value="1"/>
</dbReference>
<evidence type="ECO:0000256" key="1">
    <source>
        <dbReference type="ARBA" id="ARBA00004123"/>
    </source>
</evidence>
<evidence type="ECO:0000313" key="10">
    <source>
        <dbReference type="Proteomes" id="UP000694546"/>
    </source>
</evidence>
<feature type="compositionally biased region" description="Basic and acidic residues" evidence="7">
    <location>
        <begin position="323"/>
        <end position="345"/>
    </location>
</feature>
<dbReference type="Ensembl" id="ENSGMOT00000057610.1">
    <property type="protein sequence ID" value="ENSGMOP00000024909.1"/>
    <property type="gene ID" value="ENSGMOG00000029234.1"/>
</dbReference>
<feature type="region of interest" description="Disordered" evidence="7">
    <location>
        <begin position="190"/>
        <end position="245"/>
    </location>
</feature>
<keyword evidence="6" id="KW-0131">Cell cycle</keyword>
<keyword evidence="5" id="KW-0539">Nucleus</keyword>
<keyword evidence="4" id="KW-0832">Ubl conjugation</keyword>
<keyword evidence="10" id="KW-1185">Reference proteome</keyword>
<keyword evidence="3" id="KW-0597">Phosphoprotein</keyword>
<evidence type="ECO:0000256" key="5">
    <source>
        <dbReference type="ARBA" id="ARBA00023242"/>
    </source>
</evidence>
<proteinExistence type="predicted"/>
<feature type="compositionally biased region" description="Polar residues" evidence="7">
    <location>
        <begin position="473"/>
        <end position="486"/>
    </location>
</feature>
<evidence type="ECO:0000256" key="2">
    <source>
        <dbReference type="ARBA" id="ARBA00022499"/>
    </source>
</evidence>
<sequence>FMQNMASPEPKQAEAEGPSVLCKTPCPVDFSQFSPSKFGISTQSFTPSSSKSKDKSKLSKIKSLRRSSIGARGSPGTNSLIHFMAQHRAKTPPVFKTPEAFKRSPFPIRVSSTLKLKMASFQSLMDVEDVEEGEHCDPGAGPKQDLSGEADSQVLNEWVILHLDTVTILVPSEANSTLKKNKKQVRFGGPLTPEFFDKNLPPSTPLQKGTTPARAEPPTPGLGPGSGLRSLLKTPQRPAGWTPLPQPAFCSPTFGASPTLSFSLQRGAQTPENDCEKCVCVSVCVHYVSDPDSSSLFPQLPTEKTEPVRRSSRSAAKSGCGKMQKDRGWGSKVVDRSLYGHREYASKNPALSPIREGLRGRSPSPSPQSPGITGEDPACPSSPTSEPAITSLPAPGGASMAHLTQKEDTTSSNTTPPPSDAPADAAIPDQEVSSSGRKKKRSSGPAKEPAQRRRRKVSVPVDAWLTEEPQEQPEATVTGPGSSVAETMSGDDDAQRGQPLVEDGEKVEEEQEPGSHTVDPAPTAPCPPSEGEAVGGAGSREEETSALEPTREEAPVELAPWQMAFTLEDVFKRAPAKEQRSVRRSLRNQRNKEEHCGSGVSGLAWLPKISPESLGVTRRNARRKNQGRRASASLVLKTPLTH</sequence>
<dbReference type="Proteomes" id="UP000694546">
    <property type="component" value="Chromosome 6"/>
</dbReference>
<feature type="compositionally biased region" description="Polar residues" evidence="7">
    <location>
        <begin position="37"/>
        <end position="47"/>
    </location>
</feature>
<name>A0A8C5A1Z9_GADMO</name>
<feature type="region of interest" description="Disordered" evidence="7">
    <location>
        <begin position="574"/>
        <end position="604"/>
    </location>
</feature>
<feature type="compositionally biased region" description="Low complexity" evidence="7">
    <location>
        <begin position="421"/>
        <end position="435"/>
    </location>
</feature>
<dbReference type="GO" id="GO:0007088">
    <property type="term" value="P:regulation of mitotic nuclear division"/>
    <property type="evidence" value="ECO:0007669"/>
    <property type="project" value="TreeGrafter"/>
</dbReference>
<dbReference type="AlphaFoldDB" id="A0A8C5A1Z9"/>
<dbReference type="GO" id="GO:0051983">
    <property type="term" value="P:regulation of chromosome segregation"/>
    <property type="evidence" value="ECO:0007669"/>
    <property type="project" value="TreeGrafter"/>
</dbReference>
<feature type="region of interest" description="Disordered" evidence="7">
    <location>
        <begin position="130"/>
        <end position="149"/>
    </location>
</feature>
<organism evidence="9 10">
    <name type="scientific">Gadus morhua</name>
    <name type="common">Atlantic cod</name>
    <dbReference type="NCBI Taxonomy" id="8049"/>
    <lineage>
        <taxon>Eukaryota</taxon>
        <taxon>Metazoa</taxon>
        <taxon>Chordata</taxon>
        <taxon>Craniata</taxon>
        <taxon>Vertebrata</taxon>
        <taxon>Euteleostomi</taxon>
        <taxon>Actinopterygii</taxon>
        <taxon>Neopterygii</taxon>
        <taxon>Teleostei</taxon>
        <taxon>Neoteleostei</taxon>
        <taxon>Acanthomorphata</taxon>
        <taxon>Zeiogadaria</taxon>
        <taxon>Gadariae</taxon>
        <taxon>Gadiformes</taxon>
        <taxon>Gadoidei</taxon>
        <taxon>Gadidae</taxon>
        <taxon>Gadus</taxon>
    </lineage>
</organism>
<gene>
    <name evidence="9" type="primary">cdca2</name>
</gene>
<accession>A0A8C5A1Z9</accession>
<evidence type="ECO:0000259" key="8">
    <source>
        <dbReference type="Pfam" id="PF15276"/>
    </source>
</evidence>
<dbReference type="Pfam" id="PF15276">
    <property type="entry name" value="PP1_bind"/>
    <property type="match status" value="1"/>
</dbReference>
<dbReference type="PANTHER" id="PTHR21603">
    <property type="entry name" value="ANTIGEN KI-67-LIKE PROTEIN"/>
    <property type="match status" value="1"/>
</dbReference>
<feature type="compositionally biased region" description="Basic and acidic residues" evidence="7">
    <location>
        <begin position="539"/>
        <end position="554"/>
    </location>
</feature>
<reference evidence="9" key="1">
    <citation type="submission" date="2025-08" db="UniProtKB">
        <authorList>
            <consortium name="Ensembl"/>
        </authorList>
    </citation>
    <scope>IDENTIFICATION</scope>
</reference>
<dbReference type="GeneTree" id="ENSGT00940000167358"/>
<evidence type="ECO:0000256" key="7">
    <source>
        <dbReference type="SAM" id="MobiDB-lite"/>
    </source>
</evidence>
<reference evidence="9" key="2">
    <citation type="submission" date="2025-09" db="UniProtKB">
        <authorList>
            <consortium name="Ensembl"/>
        </authorList>
    </citation>
    <scope>IDENTIFICATION</scope>
</reference>